<dbReference type="PANTHER" id="PTHR33383">
    <property type="entry name" value="MEMBRANE PROTEIN INSERTION EFFICIENCY FACTOR-RELATED"/>
    <property type="match status" value="1"/>
</dbReference>
<evidence type="ECO:0000313" key="4">
    <source>
        <dbReference type="Proteomes" id="UP000077405"/>
    </source>
</evidence>
<feature type="region of interest" description="Disordered" evidence="2">
    <location>
        <begin position="74"/>
        <end position="123"/>
    </location>
</feature>
<comment type="similarity">
    <text evidence="1">Belongs to the UPF0161 family.</text>
</comment>
<dbReference type="SMART" id="SM01234">
    <property type="entry name" value="Haemolytic"/>
    <property type="match status" value="1"/>
</dbReference>
<feature type="compositionally biased region" description="Basic and acidic residues" evidence="2">
    <location>
        <begin position="95"/>
        <end position="104"/>
    </location>
</feature>
<dbReference type="Proteomes" id="UP000077405">
    <property type="component" value="Chromosome"/>
</dbReference>
<evidence type="ECO:0000313" key="3">
    <source>
        <dbReference type="EMBL" id="ANC90692.1"/>
    </source>
</evidence>
<name>A0A160JDA6_9PROT</name>
<gene>
    <name evidence="3" type="ORF">A6A40_01550</name>
</gene>
<accession>A0A160JDA6</accession>
<dbReference type="Pfam" id="PF01809">
    <property type="entry name" value="YidD"/>
    <property type="match status" value="1"/>
</dbReference>
<keyword evidence="1" id="KW-1003">Cell membrane</keyword>
<keyword evidence="1" id="KW-0472">Membrane</keyword>
<dbReference type="HAMAP" id="MF_00386">
    <property type="entry name" value="UPF0161_YidD"/>
    <property type="match status" value="1"/>
</dbReference>
<reference evidence="3 4" key="1">
    <citation type="journal article" date="2013" name="Int. J. Syst. Evol. Microbiol.">
        <title>Azospirillum humicireducens sp. nov., a nitrogen-fixing bacterium isolated from a microbial fuel cell.</title>
        <authorList>
            <person name="Zhou S."/>
            <person name="Han L."/>
            <person name="Wang Y."/>
            <person name="Yang G."/>
            <person name="Zhuang L."/>
            <person name="Hu P."/>
        </authorList>
    </citation>
    <scope>NUCLEOTIDE SEQUENCE [LARGE SCALE GENOMIC DNA]</scope>
    <source>
        <strain evidence="3 4">SgZ-5</strain>
    </source>
</reference>
<protein>
    <recommendedName>
        <fullName evidence="1">Putative membrane protein insertion efficiency factor</fullName>
    </recommendedName>
</protein>
<dbReference type="PANTHER" id="PTHR33383:SF1">
    <property type="entry name" value="MEMBRANE PROTEIN INSERTION EFFICIENCY FACTOR-RELATED"/>
    <property type="match status" value="1"/>
</dbReference>
<organism evidence="3 4">
    <name type="scientific">Azospirillum humicireducens</name>
    <dbReference type="NCBI Taxonomy" id="1226968"/>
    <lineage>
        <taxon>Bacteria</taxon>
        <taxon>Pseudomonadati</taxon>
        <taxon>Pseudomonadota</taxon>
        <taxon>Alphaproteobacteria</taxon>
        <taxon>Rhodospirillales</taxon>
        <taxon>Azospirillaceae</taxon>
        <taxon>Azospirillum</taxon>
    </lineage>
</organism>
<dbReference type="OrthoDB" id="9801753at2"/>
<dbReference type="EMBL" id="CP015285">
    <property type="protein sequence ID" value="ANC90692.1"/>
    <property type="molecule type" value="Genomic_DNA"/>
</dbReference>
<proteinExistence type="inferred from homology"/>
<sequence>MFRIAGLSPLAHLLRALVYLYRWTLSPFVGWHCRFQPTCSCYAIESLEKHGAIRGGWLTVRRLGRCHPWGGSGWDPVPDTSAPSSSRGGLRRHHFDAADREKGMRRLLSPAKTRNKAAHTPPF</sequence>
<dbReference type="RefSeq" id="WP_063633825.1">
    <property type="nucleotide sequence ID" value="NZ_CP015285.1"/>
</dbReference>
<dbReference type="InterPro" id="IPR002696">
    <property type="entry name" value="Membr_insert_effic_factor_YidD"/>
</dbReference>
<keyword evidence="4" id="KW-1185">Reference proteome</keyword>
<comment type="function">
    <text evidence="1">Could be involved in insertion of integral membrane proteins into the membrane.</text>
</comment>
<dbReference type="AlphaFoldDB" id="A0A160JDA6"/>
<dbReference type="KEGG" id="ahu:A6A40_01550"/>
<evidence type="ECO:0000256" key="2">
    <source>
        <dbReference type="SAM" id="MobiDB-lite"/>
    </source>
</evidence>
<dbReference type="STRING" id="1226968.A6A40_01550"/>
<evidence type="ECO:0000256" key="1">
    <source>
        <dbReference type="HAMAP-Rule" id="MF_00386"/>
    </source>
</evidence>
<dbReference type="NCBIfam" id="TIGR00278">
    <property type="entry name" value="membrane protein insertion efficiency factor YidD"/>
    <property type="match status" value="1"/>
</dbReference>
<dbReference type="GO" id="GO:0005886">
    <property type="term" value="C:plasma membrane"/>
    <property type="evidence" value="ECO:0007669"/>
    <property type="project" value="UniProtKB-SubCell"/>
</dbReference>
<comment type="subcellular location">
    <subcellularLocation>
        <location evidence="1">Cell membrane</location>
        <topology evidence="1">Peripheral membrane protein</topology>
        <orientation evidence="1">Cytoplasmic side</orientation>
    </subcellularLocation>
</comment>